<gene>
    <name evidence="2" type="ORF">QBC47DRAFT_366368</name>
</gene>
<organism evidence="2 3">
    <name type="scientific">Echria macrotheca</name>
    <dbReference type="NCBI Taxonomy" id="438768"/>
    <lineage>
        <taxon>Eukaryota</taxon>
        <taxon>Fungi</taxon>
        <taxon>Dikarya</taxon>
        <taxon>Ascomycota</taxon>
        <taxon>Pezizomycotina</taxon>
        <taxon>Sordariomycetes</taxon>
        <taxon>Sordariomycetidae</taxon>
        <taxon>Sordariales</taxon>
        <taxon>Schizotheciaceae</taxon>
        <taxon>Echria</taxon>
    </lineage>
</organism>
<proteinExistence type="predicted"/>
<accession>A0AAJ0BKR4</accession>
<dbReference type="AlphaFoldDB" id="A0AAJ0BKR4"/>
<comment type="caution">
    <text evidence="2">The sequence shown here is derived from an EMBL/GenBank/DDBJ whole genome shotgun (WGS) entry which is preliminary data.</text>
</comment>
<protein>
    <submittedName>
        <fullName evidence="2">Uncharacterized protein</fullName>
    </submittedName>
</protein>
<dbReference type="EMBL" id="MU839827">
    <property type="protein sequence ID" value="KAK1760088.1"/>
    <property type="molecule type" value="Genomic_DNA"/>
</dbReference>
<dbReference type="Proteomes" id="UP001239445">
    <property type="component" value="Unassembled WGS sequence"/>
</dbReference>
<name>A0AAJ0BKR4_9PEZI</name>
<reference evidence="2" key="1">
    <citation type="submission" date="2023-06" db="EMBL/GenBank/DDBJ databases">
        <title>Genome-scale phylogeny and comparative genomics of the fungal order Sordariales.</title>
        <authorList>
            <consortium name="Lawrence Berkeley National Laboratory"/>
            <person name="Hensen N."/>
            <person name="Bonometti L."/>
            <person name="Westerberg I."/>
            <person name="Brannstrom I.O."/>
            <person name="Guillou S."/>
            <person name="Cros-Aarteil S."/>
            <person name="Calhoun S."/>
            <person name="Haridas S."/>
            <person name="Kuo A."/>
            <person name="Mondo S."/>
            <person name="Pangilinan J."/>
            <person name="Riley R."/>
            <person name="Labutti K."/>
            <person name="Andreopoulos B."/>
            <person name="Lipzen A."/>
            <person name="Chen C."/>
            <person name="Yanf M."/>
            <person name="Daum C."/>
            <person name="Ng V."/>
            <person name="Clum A."/>
            <person name="Steindorff A."/>
            <person name="Ohm R."/>
            <person name="Martin F."/>
            <person name="Silar P."/>
            <person name="Natvig D."/>
            <person name="Lalanne C."/>
            <person name="Gautier V."/>
            <person name="Ament-Velasquez S.L."/>
            <person name="Kruys A."/>
            <person name="Hutchinson M.I."/>
            <person name="Powell A.J."/>
            <person name="Barry K."/>
            <person name="Miller A.N."/>
            <person name="Grigoriev I.V."/>
            <person name="Debuchy R."/>
            <person name="Gladieux P."/>
            <person name="Thoren M.H."/>
            <person name="Johannesson H."/>
        </authorList>
    </citation>
    <scope>NUCLEOTIDE SEQUENCE</scope>
    <source>
        <strain evidence="2">PSN4</strain>
    </source>
</reference>
<evidence type="ECO:0000313" key="3">
    <source>
        <dbReference type="Proteomes" id="UP001239445"/>
    </source>
</evidence>
<feature type="region of interest" description="Disordered" evidence="1">
    <location>
        <begin position="129"/>
        <end position="151"/>
    </location>
</feature>
<sequence length="393" mass="41075">MAAAPIIAASATVYNSYNPTCDLTPCLQQVIGQINGDPLAQFASCTDLFGSPTTATVTPSADTLFSTITSTSSYTDIVVSFTTTTSTAEETSTSYDSVFDTTTVFTTTVQQTVTETTQAPTFALVKKSPTQRKKRRGCGRKPSSVSSAWSTTTSTAPLETNLCPNQDVYASACACINAVDHATTVTETPTTVTSTVFETTSSRIESVVSSTVTVIESTVIVQPVTTTATTTINTADASTVTVTTTTTPIGPIQTADLTISGGPRNGASLIVAGGYVQWSSSLPGTKMTLHVDEPSQPYLPDNPSMKLYLRDANTQVGVLGYLTAPSTARDVPVTCSVDKATGIVGCSATPYLATTAFNDFWQCGAYIYMALPAAPASGCIKVTGMIKLKNWIS</sequence>
<keyword evidence="3" id="KW-1185">Reference proteome</keyword>
<feature type="compositionally biased region" description="Basic residues" evidence="1">
    <location>
        <begin position="129"/>
        <end position="139"/>
    </location>
</feature>
<evidence type="ECO:0000313" key="2">
    <source>
        <dbReference type="EMBL" id="KAK1760088.1"/>
    </source>
</evidence>
<evidence type="ECO:0000256" key="1">
    <source>
        <dbReference type="SAM" id="MobiDB-lite"/>
    </source>
</evidence>